<organism evidence="1 2">
    <name type="scientific">Parasponia andersonii</name>
    <name type="common">Sponia andersonii</name>
    <dbReference type="NCBI Taxonomy" id="3476"/>
    <lineage>
        <taxon>Eukaryota</taxon>
        <taxon>Viridiplantae</taxon>
        <taxon>Streptophyta</taxon>
        <taxon>Embryophyta</taxon>
        <taxon>Tracheophyta</taxon>
        <taxon>Spermatophyta</taxon>
        <taxon>Magnoliopsida</taxon>
        <taxon>eudicotyledons</taxon>
        <taxon>Gunneridae</taxon>
        <taxon>Pentapetalae</taxon>
        <taxon>rosids</taxon>
        <taxon>fabids</taxon>
        <taxon>Rosales</taxon>
        <taxon>Cannabaceae</taxon>
        <taxon>Parasponia</taxon>
    </lineage>
</organism>
<name>A0A2P5DHD4_PARAD</name>
<reference evidence="2" key="1">
    <citation type="submission" date="2016-06" db="EMBL/GenBank/DDBJ databases">
        <title>Parallel loss of symbiosis genes in relatives of nitrogen-fixing non-legume Parasponia.</title>
        <authorList>
            <person name="Van Velzen R."/>
            <person name="Holmer R."/>
            <person name="Bu F."/>
            <person name="Rutten L."/>
            <person name="Van Zeijl A."/>
            <person name="Liu W."/>
            <person name="Santuari L."/>
            <person name="Cao Q."/>
            <person name="Sharma T."/>
            <person name="Shen D."/>
            <person name="Roswanjaya Y."/>
            <person name="Wardhani T."/>
            <person name="Kalhor M.S."/>
            <person name="Jansen J."/>
            <person name="Van den Hoogen J."/>
            <person name="Gungor B."/>
            <person name="Hartog M."/>
            <person name="Hontelez J."/>
            <person name="Verver J."/>
            <person name="Yang W.-C."/>
            <person name="Schijlen E."/>
            <person name="Repin R."/>
            <person name="Schilthuizen M."/>
            <person name="Schranz E."/>
            <person name="Heidstra R."/>
            <person name="Miyata K."/>
            <person name="Fedorova E."/>
            <person name="Kohlen W."/>
            <person name="Bisseling T."/>
            <person name="Smit S."/>
            <person name="Geurts R."/>
        </authorList>
    </citation>
    <scope>NUCLEOTIDE SEQUENCE [LARGE SCALE GENOMIC DNA]</scope>
    <source>
        <strain evidence="2">cv. WU1-14</strain>
    </source>
</reference>
<dbReference type="AlphaFoldDB" id="A0A2P5DHD4"/>
<evidence type="ECO:0000313" key="1">
    <source>
        <dbReference type="EMBL" id="PON72673.1"/>
    </source>
</evidence>
<dbReference type="Proteomes" id="UP000237105">
    <property type="component" value="Unassembled WGS sequence"/>
</dbReference>
<gene>
    <name evidence="1" type="ORF">PanWU01x14_064390</name>
</gene>
<sequence length="80" mass="9466">MSAPSFHKLPQQELAMLVCNGRQCLERQVMLKRHTQVVVQPLVVLSTAIFRRLLRAEFVDDCVERHGFVGCERWLWYFTF</sequence>
<accession>A0A2P5DHD4</accession>
<dbReference type="EMBL" id="JXTB01000038">
    <property type="protein sequence ID" value="PON72673.1"/>
    <property type="molecule type" value="Genomic_DNA"/>
</dbReference>
<comment type="caution">
    <text evidence="1">The sequence shown here is derived from an EMBL/GenBank/DDBJ whole genome shotgun (WGS) entry which is preliminary data.</text>
</comment>
<keyword evidence="2" id="KW-1185">Reference proteome</keyword>
<proteinExistence type="predicted"/>
<evidence type="ECO:0000313" key="2">
    <source>
        <dbReference type="Proteomes" id="UP000237105"/>
    </source>
</evidence>
<protein>
    <submittedName>
        <fullName evidence="1">Uncharacterized protein</fullName>
    </submittedName>
</protein>